<accession>A0AAW1YPT9</accession>
<name>A0AAW1YPT9_RUBAR</name>
<proteinExistence type="predicted"/>
<organism evidence="2 3">
    <name type="scientific">Rubus argutus</name>
    <name type="common">Southern blackberry</name>
    <dbReference type="NCBI Taxonomy" id="59490"/>
    <lineage>
        <taxon>Eukaryota</taxon>
        <taxon>Viridiplantae</taxon>
        <taxon>Streptophyta</taxon>
        <taxon>Embryophyta</taxon>
        <taxon>Tracheophyta</taxon>
        <taxon>Spermatophyta</taxon>
        <taxon>Magnoliopsida</taxon>
        <taxon>eudicotyledons</taxon>
        <taxon>Gunneridae</taxon>
        <taxon>Pentapetalae</taxon>
        <taxon>rosids</taxon>
        <taxon>fabids</taxon>
        <taxon>Rosales</taxon>
        <taxon>Rosaceae</taxon>
        <taxon>Rosoideae</taxon>
        <taxon>Rosoideae incertae sedis</taxon>
        <taxon>Rubus</taxon>
    </lineage>
</organism>
<reference evidence="2 3" key="1">
    <citation type="journal article" date="2023" name="G3 (Bethesda)">
        <title>A chromosome-length genome assembly and annotation of blackberry (Rubus argutus, cv. 'Hillquist').</title>
        <authorList>
            <person name="Bruna T."/>
            <person name="Aryal R."/>
            <person name="Dudchenko O."/>
            <person name="Sargent D.J."/>
            <person name="Mead D."/>
            <person name="Buti M."/>
            <person name="Cavallini A."/>
            <person name="Hytonen T."/>
            <person name="Andres J."/>
            <person name="Pham M."/>
            <person name="Weisz D."/>
            <person name="Mascagni F."/>
            <person name="Usai G."/>
            <person name="Natali L."/>
            <person name="Bassil N."/>
            <person name="Fernandez G.E."/>
            <person name="Lomsadze A."/>
            <person name="Armour M."/>
            <person name="Olukolu B."/>
            <person name="Poorten T."/>
            <person name="Britton C."/>
            <person name="Davik J."/>
            <person name="Ashrafi H."/>
            <person name="Aiden E.L."/>
            <person name="Borodovsky M."/>
            <person name="Worthington M."/>
        </authorList>
    </citation>
    <scope>NUCLEOTIDE SEQUENCE [LARGE SCALE GENOMIC DNA]</scope>
    <source>
        <strain evidence="2">PI 553951</strain>
    </source>
</reference>
<dbReference type="Proteomes" id="UP001457282">
    <property type="component" value="Unassembled WGS sequence"/>
</dbReference>
<dbReference type="EMBL" id="JBEDUW010000001">
    <property type="protein sequence ID" value="KAK9950609.1"/>
    <property type="molecule type" value="Genomic_DNA"/>
</dbReference>
<feature type="compositionally biased region" description="Polar residues" evidence="1">
    <location>
        <begin position="120"/>
        <end position="129"/>
    </location>
</feature>
<protein>
    <submittedName>
        <fullName evidence="2">Uncharacterized protein</fullName>
    </submittedName>
</protein>
<feature type="compositionally biased region" description="Polar residues" evidence="1">
    <location>
        <begin position="79"/>
        <end position="92"/>
    </location>
</feature>
<evidence type="ECO:0000313" key="2">
    <source>
        <dbReference type="EMBL" id="KAK9950609.1"/>
    </source>
</evidence>
<feature type="compositionally biased region" description="Polar residues" evidence="1">
    <location>
        <begin position="142"/>
        <end position="156"/>
    </location>
</feature>
<gene>
    <name evidence="2" type="ORF">M0R45_006090</name>
</gene>
<sequence>MISESPQPSTCITAPVNATDIDGKSVDDTSKIGLGPWNDVVYKRNRKNLKGKLNLSGKNDTQGSRFHVLADETEGPHTVNGQNEAAGTSSSVGKIWKKVQDKSTGKKKQDGIESDRQQEKNSVPMANSKTKAKGKTIAGSPIPSTISSLQADTNTDPDPGLLIRTLKKPVRQRKALKEITNGVAVKTFAIPSTDPSLTTFLKKPDPYVKSLLLPDVNESSSSLVMSMVHNEIGEEVRDASFGITDVIMETESTTPVEDVSNENMSEVASSLGEAMVTYC</sequence>
<evidence type="ECO:0000313" key="3">
    <source>
        <dbReference type="Proteomes" id="UP001457282"/>
    </source>
</evidence>
<keyword evidence="3" id="KW-1185">Reference proteome</keyword>
<evidence type="ECO:0000256" key="1">
    <source>
        <dbReference type="SAM" id="MobiDB-lite"/>
    </source>
</evidence>
<comment type="caution">
    <text evidence="2">The sequence shown here is derived from an EMBL/GenBank/DDBJ whole genome shotgun (WGS) entry which is preliminary data.</text>
</comment>
<feature type="region of interest" description="Disordered" evidence="1">
    <location>
        <begin position="73"/>
        <end position="156"/>
    </location>
</feature>
<dbReference type="AlphaFoldDB" id="A0AAW1YPT9"/>
<feature type="compositionally biased region" description="Basic and acidic residues" evidence="1">
    <location>
        <begin position="98"/>
        <end position="119"/>
    </location>
</feature>